<dbReference type="Proteomes" id="UP000006765">
    <property type="component" value="Unassembled WGS sequence"/>
</dbReference>
<name>K2HCS7_9RHOB</name>
<evidence type="ECO:0000256" key="1">
    <source>
        <dbReference type="SAM" id="MobiDB-lite"/>
    </source>
</evidence>
<dbReference type="RefSeq" id="WP_007426392.1">
    <property type="nucleotide sequence ID" value="NZ_AMGO01000021.1"/>
</dbReference>
<comment type="caution">
    <text evidence="4">The sequence shown here is derived from an EMBL/GenBank/DDBJ whole genome shotgun (WGS) entry which is preliminary data.</text>
</comment>
<dbReference type="SUPFAM" id="SSF47473">
    <property type="entry name" value="EF-hand"/>
    <property type="match status" value="1"/>
</dbReference>
<feature type="compositionally biased region" description="Acidic residues" evidence="1">
    <location>
        <begin position="84"/>
        <end position="95"/>
    </location>
</feature>
<dbReference type="PROSITE" id="PS00018">
    <property type="entry name" value="EF_HAND_1"/>
    <property type="match status" value="1"/>
</dbReference>
<dbReference type="InterPro" id="IPR018247">
    <property type="entry name" value="EF_Hand_1_Ca_BS"/>
</dbReference>
<dbReference type="PROSITE" id="PS50222">
    <property type="entry name" value="EF_HAND_2"/>
    <property type="match status" value="1"/>
</dbReference>
<dbReference type="OrthoDB" id="7868140at2"/>
<dbReference type="InterPro" id="IPR011992">
    <property type="entry name" value="EF-hand-dom_pair"/>
</dbReference>
<dbReference type="InterPro" id="IPR002048">
    <property type="entry name" value="EF_hand_dom"/>
</dbReference>
<feature type="chain" id="PRO_5003861137" description="EF-hand domain-containing protein" evidence="2">
    <location>
        <begin position="24"/>
        <end position="108"/>
    </location>
</feature>
<keyword evidence="2" id="KW-0732">Signal</keyword>
<keyword evidence="5" id="KW-1185">Reference proteome</keyword>
<dbReference type="AlphaFoldDB" id="K2HCS7"/>
<feature type="domain" description="EF-hand" evidence="3">
    <location>
        <begin position="66"/>
        <end position="101"/>
    </location>
</feature>
<evidence type="ECO:0000313" key="4">
    <source>
        <dbReference type="EMBL" id="EKE44402.1"/>
    </source>
</evidence>
<dbReference type="GO" id="GO:0005509">
    <property type="term" value="F:calcium ion binding"/>
    <property type="evidence" value="ECO:0007669"/>
    <property type="project" value="InterPro"/>
</dbReference>
<feature type="region of interest" description="Disordered" evidence="1">
    <location>
        <begin position="74"/>
        <end position="108"/>
    </location>
</feature>
<feature type="compositionally biased region" description="Basic and acidic residues" evidence="1">
    <location>
        <begin position="74"/>
        <end position="83"/>
    </location>
</feature>
<protein>
    <recommendedName>
        <fullName evidence="3">EF-hand domain-containing protein</fullName>
    </recommendedName>
</protein>
<dbReference type="EMBL" id="AMGO01000021">
    <property type="protein sequence ID" value="EKE44402.1"/>
    <property type="molecule type" value="Genomic_DNA"/>
</dbReference>
<organism evidence="4 5">
    <name type="scientific">Oceaniovalibus guishaninsula JLT2003</name>
    <dbReference type="NCBI Taxonomy" id="1231392"/>
    <lineage>
        <taxon>Bacteria</taxon>
        <taxon>Pseudomonadati</taxon>
        <taxon>Pseudomonadota</taxon>
        <taxon>Alphaproteobacteria</taxon>
        <taxon>Rhodobacterales</taxon>
        <taxon>Roseobacteraceae</taxon>
        <taxon>Oceaniovalibus</taxon>
    </lineage>
</organism>
<evidence type="ECO:0000256" key="2">
    <source>
        <dbReference type="SAM" id="SignalP"/>
    </source>
</evidence>
<feature type="signal peptide" evidence="2">
    <location>
        <begin position="1"/>
        <end position="23"/>
    </location>
</feature>
<sequence>MTSTKTIGAAALAALMSISPAFAQSSDTATDSDMSMGSMNSTDFGTAMTGTGTFGDMDANADGMLDETEYNEGMFKRYDRDQSGDIDEVEMEDYDRDMGEGGIFGDRS</sequence>
<evidence type="ECO:0000313" key="5">
    <source>
        <dbReference type="Proteomes" id="UP000006765"/>
    </source>
</evidence>
<evidence type="ECO:0000259" key="3">
    <source>
        <dbReference type="PROSITE" id="PS50222"/>
    </source>
</evidence>
<accession>K2HCS7</accession>
<gene>
    <name evidence="4" type="ORF">OCGS_1240</name>
</gene>
<proteinExistence type="predicted"/>
<reference evidence="4 5" key="1">
    <citation type="journal article" date="2012" name="J. Bacteriol.">
        <title>Draft Genome Sequence of Oceaniovalibus guishaninsula JLT2003T.</title>
        <authorList>
            <person name="Tang K."/>
            <person name="Liu K."/>
            <person name="Jiao N."/>
        </authorList>
    </citation>
    <scope>NUCLEOTIDE SEQUENCE [LARGE SCALE GENOMIC DNA]</scope>
    <source>
        <strain evidence="4 5">JLT2003</strain>
    </source>
</reference>